<dbReference type="OrthoDB" id="1007248at2"/>
<feature type="coiled-coil region" evidence="1">
    <location>
        <begin position="173"/>
        <end position="200"/>
    </location>
</feature>
<comment type="caution">
    <text evidence="3">The sequence shown here is derived from an EMBL/GenBank/DDBJ whole genome shotgun (WGS) entry which is preliminary data.</text>
</comment>
<dbReference type="Pfam" id="PF02195">
    <property type="entry name" value="ParB_N"/>
    <property type="match status" value="1"/>
</dbReference>
<proteinExistence type="predicted"/>
<sequence>MENNKFEVYQMQTVKRSSIHEAPYNPRKISDEARKKLKKGLKTYGLVQPIVVNRLTMNVVGGHQKLSIMDEEYKYPKNDYSLQVSMINVDEKTEVKINIFLNNPAAQGEWDNELLQEIKLSYPDIDFQKDLAFDMLDMQYIFAGSSLFDDDNNLFDTNPEQNDIVDMVEQAKKADRLKEARQAERDMRKAENRSDDDYQAKYDDYTLTLVFENNAAKQDFCRRAHIETKEKFVKSSILYDVADGKINMRGQA</sequence>
<dbReference type="AlphaFoldDB" id="M2BD70"/>
<dbReference type="RefSeq" id="WP_010697687.1">
    <property type="nucleotide sequence ID" value="NZ_KB442455.1"/>
</dbReference>
<evidence type="ECO:0000313" key="3">
    <source>
        <dbReference type="EMBL" id="EMB19588.1"/>
    </source>
</evidence>
<name>M2BD70_TREDN</name>
<dbReference type="HOGENOM" id="CLU_090933_1_0_12"/>
<organism evidence="3 4">
    <name type="scientific">Treponema denticola SP33</name>
    <dbReference type="NCBI Taxonomy" id="999437"/>
    <lineage>
        <taxon>Bacteria</taxon>
        <taxon>Pseudomonadati</taxon>
        <taxon>Spirochaetota</taxon>
        <taxon>Spirochaetia</taxon>
        <taxon>Spirochaetales</taxon>
        <taxon>Treponemataceae</taxon>
        <taxon>Treponema</taxon>
    </lineage>
</organism>
<dbReference type="InterPro" id="IPR036086">
    <property type="entry name" value="ParB/Sulfiredoxin_sf"/>
</dbReference>
<evidence type="ECO:0000256" key="1">
    <source>
        <dbReference type="SAM" id="Coils"/>
    </source>
</evidence>
<evidence type="ECO:0000259" key="2">
    <source>
        <dbReference type="Pfam" id="PF02195"/>
    </source>
</evidence>
<accession>M2BD70</accession>
<dbReference type="PATRIC" id="fig|999437.3.peg.2766"/>
<dbReference type="Proteomes" id="UP000016183">
    <property type="component" value="Unassembled WGS sequence"/>
</dbReference>
<dbReference type="InterPro" id="IPR003115">
    <property type="entry name" value="ParB_N"/>
</dbReference>
<reference evidence="3 4" key="1">
    <citation type="submission" date="2012-01" db="EMBL/GenBank/DDBJ databases">
        <title>The Genome Sequence of Treponema denticola SP33.</title>
        <authorList>
            <consortium name="The Broad Institute Genome Sequencing Platform"/>
            <person name="Earl A."/>
            <person name="Ward D."/>
            <person name="Feldgarden M."/>
            <person name="Gevers D."/>
            <person name="Blanton J.M."/>
            <person name="Fenno C.J."/>
            <person name="Baranova O.V."/>
            <person name="Mathney J."/>
            <person name="Dewhirst F.E."/>
            <person name="Izard J."/>
            <person name="Young S.K."/>
            <person name="Zeng Q."/>
            <person name="Gargeya S."/>
            <person name="Fitzgerald M."/>
            <person name="Haas B."/>
            <person name="Abouelleil A."/>
            <person name="Alvarado L."/>
            <person name="Arachchi H.M."/>
            <person name="Berlin A."/>
            <person name="Chapman S.B."/>
            <person name="Gearin G."/>
            <person name="Goldberg J."/>
            <person name="Griggs A."/>
            <person name="Gujja S."/>
            <person name="Hansen M."/>
            <person name="Heiman D."/>
            <person name="Howarth C."/>
            <person name="Larimer J."/>
            <person name="Lui A."/>
            <person name="MacDonald P.J.P."/>
            <person name="McCowen C."/>
            <person name="Montmayeur A."/>
            <person name="Murphy C."/>
            <person name="Neiman D."/>
            <person name="Pearson M."/>
            <person name="Priest M."/>
            <person name="Roberts A."/>
            <person name="Saif S."/>
            <person name="Shea T."/>
            <person name="Sisk P."/>
            <person name="Stolte C."/>
            <person name="Sykes S."/>
            <person name="Wortman J."/>
            <person name="Nusbaum C."/>
            <person name="Birren B."/>
        </authorList>
    </citation>
    <scope>NUCLEOTIDE SEQUENCE [LARGE SCALE GENOMIC DNA]</scope>
    <source>
        <strain evidence="3 4">SP33</strain>
    </source>
</reference>
<evidence type="ECO:0000313" key="4">
    <source>
        <dbReference type="Proteomes" id="UP000016183"/>
    </source>
</evidence>
<dbReference type="SUPFAM" id="SSF110849">
    <property type="entry name" value="ParB/Sulfiredoxin"/>
    <property type="match status" value="1"/>
</dbReference>
<protein>
    <recommendedName>
        <fullName evidence="2">ParB-like N-terminal domain-containing protein</fullName>
    </recommendedName>
</protein>
<feature type="domain" description="ParB-like N-terminal" evidence="2">
    <location>
        <begin position="10"/>
        <end position="66"/>
    </location>
</feature>
<dbReference type="EMBL" id="AGDZ01000039">
    <property type="protein sequence ID" value="EMB19588.1"/>
    <property type="molecule type" value="Genomic_DNA"/>
</dbReference>
<gene>
    <name evidence="3" type="ORF">HMPREF9733_02688</name>
</gene>
<keyword evidence="1" id="KW-0175">Coiled coil</keyword>